<comment type="caution">
    <text evidence="1">The sequence shown here is derived from an EMBL/GenBank/DDBJ whole genome shotgun (WGS) entry which is preliminary data.</text>
</comment>
<dbReference type="Proteomes" id="UP001497700">
    <property type="component" value="Unassembled WGS sequence"/>
</dbReference>
<gene>
    <name evidence="1" type="ORF">F4820DRAFT_433250</name>
</gene>
<proteinExistence type="predicted"/>
<keyword evidence="2" id="KW-1185">Reference proteome</keyword>
<reference evidence="1 2" key="1">
    <citation type="journal article" date="2022" name="New Phytol.">
        <title>Ecological generalism drives hyperdiversity of secondary metabolite gene clusters in xylarialean endophytes.</title>
        <authorList>
            <person name="Franco M.E.E."/>
            <person name="Wisecaver J.H."/>
            <person name="Arnold A.E."/>
            <person name="Ju Y.M."/>
            <person name="Slot J.C."/>
            <person name="Ahrendt S."/>
            <person name="Moore L.P."/>
            <person name="Eastman K.E."/>
            <person name="Scott K."/>
            <person name="Konkel Z."/>
            <person name="Mondo S.J."/>
            <person name="Kuo A."/>
            <person name="Hayes R.D."/>
            <person name="Haridas S."/>
            <person name="Andreopoulos B."/>
            <person name="Riley R."/>
            <person name="LaButti K."/>
            <person name="Pangilinan J."/>
            <person name="Lipzen A."/>
            <person name="Amirebrahimi M."/>
            <person name="Yan J."/>
            <person name="Adam C."/>
            <person name="Keymanesh K."/>
            <person name="Ng V."/>
            <person name="Louie K."/>
            <person name="Northen T."/>
            <person name="Drula E."/>
            <person name="Henrissat B."/>
            <person name="Hsieh H.M."/>
            <person name="Youens-Clark K."/>
            <person name="Lutzoni F."/>
            <person name="Miadlikowska J."/>
            <person name="Eastwood D.C."/>
            <person name="Hamelin R.C."/>
            <person name="Grigoriev I.V."/>
            <person name="U'Ren J.M."/>
        </authorList>
    </citation>
    <scope>NUCLEOTIDE SEQUENCE [LARGE SCALE GENOMIC DNA]</scope>
    <source>
        <strain evidence="1 2">CBS 119005</strain>
    </source>
</reference>
<protein>
    <submittedName>
        <fullName evidence="1">Uncharacterized protein</fullName>
    </submittedName>
</protein>
<organism evidence="1 2">
    <name type="scientific">Hypoxylon rubiginosum</name>
    <dbReference type="NCBI Taxonomy" id="110542"/>
    <lineage>
        <taxon>Eukaryota</taxon>
        <taxon>Fungi</taxon>
        <taxon>Dikarya</taxon>
        <taxon>Ascomycota</taxon>
        <taxon>Pezizomycotina</taxon>
        <taxon>Sordariomycetes</taxon>
        <taxon>Xylariomycetidae</taxon>
        <taxon>Xylariales</taxon>
        <taxon>Hypoxylaceae</taxon>
        <taxon>Hypoxylon</taxon>
    </lineage>
</organism>
<sequence length="93" mass="10574">MTKGTVAVLSMKDRKLMELDKKSIEREEKSTLDLPRWKRTVGVSLIDAKSDEVSLAKGKHDNVIATVDLWRLGIGYNINRMLGNSQQLYVITR</sequence>
<accession>A0ACB9YQ75</accession>
<dbReference type="EMBL" id="MU393548">
    <property type="protein sequence ID" value="KAI4861580.1"/>
    <property type="molecule type" value="Genomic_DNA"/>
</dbReference>
<name>A0ACB9YQ75_9PEZI</name>
<evidence type="ECO:0000313" key="1">
    <source>
        <dbReference type="EMBL" id="KAI4861580.1"/>
    </source>
</evidence>
<evidence type="ECO:0000313" key="2">
    <source>
        <dbReference type="Proteomes" id="UP001497700"/>
    </source>
</evidence>